<protein>
    <recommendedName>
        <fullName evidence="4">Lipoprotein</fullName>
    </recommendedName>
</protein>
<dbReference type="PROSITE" id="PS51257">
    <property type="entry name" value="PROKAR_LIPOPROTEIN"/>
    <property type="match status" value="1"/>
</dbReference>
<feature type="compositionally biased region" description="Basic and acidic residues" evidence="1">
    <location>
        <begin position="23"/>
        <end position="36"/>
    </location>
</feature>
<accession>A0A315Y1U3</accession>
<proteinExistence type="predicted"/>
<feature type="region of interest" description="Disordered" evidence="1">
    <location>
        <begin position="22"/>
        <end position="74"/>
    </location>
</feature>
<name>A0A315Y1U3_RUMFL</name>
<evidence type="ECO:0000313" key="3">
    <source>
        <dbReference type="Proteomes" id="UP000245720"/>
    </source>
</evidence>
<evidence type="ECO:0000256" key="1">
    <source>
        <dbReference type="SAM" id="MobiDB-lite"/>
    </source>
</evidence>
<reference evidence="2 3" key="1">
    <citation type="submission" date="2018-05" db="EMBL/GenBank/DDBJ databases">
        <title>The Hungate 1000. A catalogue of reference genomes from the rumen microbiome.</title>
        <authorList>
            <person name="Kelly W."/>
        </authorList>
    </citation>
    <scope>NUCLEOTIDE SEQUENCE [LARGE SCALE GENOMIC DNA]</scope>
    <source>
        <strain evidence="2 3">SAb67</strain>
    </source>
</reference>
<feature type="compositionally biased region" description="Basic and acidic residues" evidence="1">
    <location>
        <begin position="53"/>
        <end position="64"/>
    </location>
</feature>
<dbReference type="EMBL" id="QGDI01000004">
    <property type="protein sequence ID" value="PWJ13403.1"/>
    <property type="molecule type" value="Genomic_DNA"/>
</dbReference>
<sequence length="234" mass="25692">MKKGLLGLSALVFAAALVGCSADKSKDSEKETKSSKAETTAAADDTTAAEETEAGKNEKEEKGSSAENAEPVELKDLAGAYHLNGYMTMGDVPEELDPKKLEETYKDDPVSISEDGVLHIYGKDYKLAAEGMDDEDTVFSIEGSGFDMESYRNSSKVSDKDYEGPCALVVQVSHMTVNDVDVPYTQYNVLLTQKGDEDYFGYVGIDEGEKSDWDWDWDDDDDSDDDWDLSSDDE</sequence>
<dbReference type="RefSeq" id="WP_109726039.1">
    <property type="nucleotide sequence ID" value="NZ_QGDI01000004.1"/>
</dbReference>
<organism evidence="2 3">
    <name type="scientific">Ruminococcus flavefaciens</name>
    <dbReference type="NCBI Taxonomy" id="1265"/>
    <lineage>
        <taxon>Bacteria</taxon>
        <taxon>Bacillati</taxon>
        <taxon>Bacillota</taxon>
        <taxon>Clostridia</taxon>
        <taxon>Eubacteriales</taxon>
        <taxon>Oscillospiraceae</taxon>
        <taxon>Ruminococcus</taxon>
    </lineage>
</organism>
<feature type="compositionally biased region" description="Low complexity" evidence="1">
    <location>
        <begin position="37"/>
        <end position="46"/>
    </location>
</feature>
<evidence type="ECO:0008006" key="4">
    <source>
        <dbReference type="Google" id="ProtNLM"/>
    </source>
</evidence>
<dbReference type="OrthoDB" id="1821511at2"/>
<feature type="compositionally biased region" description="Acidic residues" evidence="1">
    <location>
        <begin position="214"/>
        <end position="234"/>
    </location>
</feature>
<dbReference type="AlphaFoldDB" id="A0A315Y1U3"/>
<comment type="caution">
    <text evidence="2">The sequence shown here is derived from an EMBL/GenBank/DDBJ whole genome shotgun (WGS) entry which is preliminary data.</text>
</comment>
<dbReference type="Proteomes" id="UP000245720">
    <property type="component" value="Unassembled WGS sequence"/>
</dbReference>
<feature type="region of interest" description="Disordered" evidence="1">
    <location>
        <begin position="208"/>
        <end position="234"/>
    </location>
</feature>
<gene>
    <name evidence="2" type="ORF">IE37_01206</name>
</gene>
<evidence type="ECO:0000313" key="2">
    <source>
        <dbReference type="EMBL" id="PWJ13403.1"/>
    </source>
</evidence>